<accession>A0A0V0U6C6</accession>
<dbReference type="OrthoDB" id="10290019at2759"/>
<protein>
    <submittedName>
        <fullName evidence="1">Uncharacterized protein</fullName>
    </submittedName>
</protein>
<comment type="caution">
    <text evidence="1">The sequence shown here is derived from an EMBL/GenBank/DDBJ whole genome shotgun (WGS) entry which is preliminary data.</text>
</comment>
<evidence type="ECO:0000313" key="2">
    <source>
        <dbReference type="Proteomes" id="UP000055048"/>
    </source>
</evidence>
<organism evidence="1 2">
    <name type="scientific">Trichinella murrelli</name>
    <dbReference type="NCBI Taxonomy" id="144512"/>
    <lineage>
        <taxon>Eukaryota</taxon>
        <taxon>Metazoa</taxon>
        <taxon>Ecdysozoa</taxon>
        <taxon>Nematoda</taxon>
        <taxon>Enoplea</taxon>
        <taxon>Dorylaimia</taxon>
        <taxon>Trichinellida</taxon>
        <taxon>Trichinellidae</taxon>
        <taxon>Trichinella</taxon>
    </lineage>
</organism>
<reference evidence="1 2" key="1">
    <citation type="submission" date="2015-01" db="EMBL/GenBank/DDBJ databases">
        <title>Evolution of Trichinella species and genotypes.</title>
        <authorList>
            <person name="Korhonen P.K."/>
            <person name="Edoardo P."/>
            <person name="Giuseppe L.R."/>
            <person name="Gasser R.B."/>
        </authorList>
    </citation>
    <scope>NUCLEOTIDE SEQUENCE [LARGE SCALE GENOMIC DNA]</scope>
    <source>
        <strain evidence="1">ISS417</strain>
    </source>
</reference>
<dbReference type="EMBL" id="JYDJ01000053">
    <property type="protein sequence ID" value="KRX46725.1"/>
    <property type="molecule type" value="Genomic_DNA"/>
</dbReference>
<name>A0A0V0U6C6_9BILA</name>
<gene>
    <name evidence="1" type="ORF">T05_6840</name>
</gene>
<keyword evidence="2" id="KW-1185">Reference proteome</keyword>
<dbReference type="AlphaFoldDB" id="A0A0V0U6C6"/>
<sequence length="53" mass="5990">MCRVLLALETRTGESQLITQRCRSTVPIVVYIYAVVLSNEYRTCRDGAIQPCV</sequence>
<evidence type="ECO:0000313" key="1">
    <source>
        <dbReference type="EMBL" id="KRX46725.1"/>
    </source>
</evidence>
<proteinExistence type="predicted"/>
<dbReference type="Proteomes" id="UP000055048">
    <property type="component" value="Unassembled WGS sequence"/>
</dbReference>